<feature type="region of interest" description="Disordered" evidence="1">
    <location>
        <begin position="476"/>
        <end position="524"/>
    </location>
</feature>
<evidence type="ECO:0000313" key="2">
    <source>
        <dbReference type="EMBL" id="KAK0631835.1"/>
    </source>
</evidence>
<evidence type="ECO:0000256" key="1">
    <source>
        <dbReference type="SAM" id="MobiDB-lite"/>
    </source>
</evidence>
<name>A0AA40CB78_9PEZI</name>
<comment type="caution">
    <text evidence="2">The sequence shown here is derived from an EMBL/GenBank/DDBJ whole genome shotgun (WGS) entry which is preliminary data.</text>
</comment>
<dbReference type="EMBL" id="JAULSU010000001">
    <property type="protein sequence ID" value="KAK0631835.1"/>
    <property type="molecule type" value="Genomic_DNA"/>
</dbReference>
<dbReference type="AlphaFoldDB" id="A0AA40CB78"/>
<feature type="compositionally biased region" description="Polar residues" evidence="1">
    <location>
        <begin position="512"/>
        <end position="524"/>
    </location>
</feature>
<protein>
    <submittedName>
        <fullName evidence="2">Uncharacterized protein</fullName>
    </submittedName>
</protein>
<sequence length="775" mass="86250">MEEANMDGRGRRGFDEIHVGETCHVQTAENRFGPQVLEDIKTFVYEGPHATFMDMDDDDDEDEEDEDEDDDDIEDEYGVIEILGLLGPTEEAVEGAEESGLGMEEETGHASSSQQQQQGFPRMARLRCNLTAMSQRYNLYFAAYQDKIYVFQPKKAPQILPPPSLILSPRRTKIAKMLGGSIDRNFGHQMNNIMVGNLGNFEVILFAFDDGDVGAYYTHAIARCVRANAGRDGGASSRQTAPKEFFHDNVGLSAWGLAIHELSRLLAVSSNRHEVTVFAFATSDDPSRPCSLEQDTSPKVWSGQTALELEKHFQSRTRTWRIVLPSGPEGRNMPSIAFCDDDTGYADKVVAADIDGNTWIFDIWKIGSYPIMYAPNATRGLNNHRYIGWSVMVLPDSSFKQTGTLSEALGLPPNEIIRCTPSSRPGMPLPETEAWLDTTCSLFYVRDLAPDPDAFIRQRHPGGAYLRAHIEGSLQSAMDGSPDVESEVNQDDDEDWSDMVDSDSDVGGANDVSDTPAASQTQDNRWAALAKVPGPKGAAINDISSDVHLGRTIIPSFGQTPPLDGSATSLISFANDSLTRTHNTKSMKFQHAKFPPFLSKNMTMLRTQCTDIELQPFDPQGTGIICKSVLTHHNHHNRRNEPWDLARHYSERVSMLLHVPELNLVVAGALNGRVALLTLTKTTKGIHGVPVRRGFRVDWVLPRRSDEVKRVRPLCALHGIAISPVPDAKARGLDLHGRQPRLPPVWYRLLLHYVDHTILMYDICRQARDEDLMIF</sequence>
<organism evidence="2 3">
    <name type="scientific">Immersiella caudata</name>
    <dbReference type="NCBI Taxonomy" id="314043"/>
    <lineage>
        <taxon>Eukaryota</taxon>
        <taxon>Fungi</taxon>
        <taxon>Dikarya</taxon>
        <taxon>Ascomycota</taxon>
        <taxon>Pezizomycotina</taxon>
        <taxon>Sordariomycetes</taxon>
        <taxon>Sordariomycetidae</taxon>
        <taxon>Sordariales</taxon>
        <taxon>Lasiosphaeriaceae</taxon>
        <taxon>Immersiella</taxon>
    </lineage>
</organism>
<feature type="compositionally biased region" description="Acidic residues" evidence="1">
    <location>
        <begin position="482"/>
        <end position="504"/>
    </location>
</feature>
<keyword evidence="3" id="KW-1185">Reference proteome</keyword>
<dbReference type="Pfam" id="PF08728">
    <property type="entry name" value="CRT10"/>
    <property type="match status" value="1"/>
</dbReference>
<dbReference type="InterPro" id="IPR014839">
    <property type="entry name" value="Crt10"/>
</dbReference>
<reference evidence="2" key="1">
    <citation type="submission" date="2023-06" db="EMBL/GenBank/DDBJ databases">
        <title>Genome-scale phylogeny and comparative genomics of the fungal order Sordariales.</title>
        <authorList>
            <consortium name="Lawrence Berkeley National Laboratory"/>
            <person name="Hensen N."/>
            <person name="Bonometti L."/>
            <person name="Westerberg I."/>
            <person name="Brannstrom I.O."/>
            <person name="Guillou S."/>
            <person name="Cros-Aarteil S."/>
            <person name="Calhoun S."/>
            <person name="Haridas S."/>
            <person name="Kuo A."/>
            <person name="Mondo S."/>
            <person name="Pangilinan J."/>
            <person name="Riley R."/>
            <person name="Labutti K."/>
            <person name="Andreopoulos B."/>
            <person name="Lipzen A."/>
            <person name="Chen C."/>
            <person name="Yanf M."/>
            <person name="Daum C."/>
            <person name="Ng V."/>
            <person name="Clum A."/>
            <person name="Steindorff A."/>
            <person name="Ohm R."/>
            <person name="Martin F."/>
            <person name="Silar P."/>
            <person name="Natvig D."/>
            <person name="Lalanne C."/>
            <person name="Gautier V."/>
            <person name="Ament-Velasquez S.L."/>
            <person name="Kruys A."/>
            <person name="Hutchinson M.I."/>
            <person name="Powell A.J."/>
            <person name="Barry K."/>
            <person name="Miller A.N."/>
            <person name="Grigoriev I.V."/>
            <person name="Debuchy R."/>
            <person name="Gladieux P."/>
            <person name="Thoren M.H."/>
            <person name="Johannesson H."/>
        </authorList>
    </citation>
    <scope>NUCLEOTIDE SEQUENCE</scope>
    <source>
        <strain evidence="2">CBS 606.72</strain>
    </source>
</reference>
<gene>
    <name evidence="2" type="ORF">B0T14DRAFT_559583</name>
</gene>
<accession>A0AA40CB78</accession>
<dbReference type="Proteomes" id="UP001175000">
    <property type="component" value="Unassembled WGS sequence"/>
</dbReference>
<evidence type="ECO:0000313" key="3">
    <source>
        <dbReference type="Proteomes" id="UP001175000"/>
    </source>
</evidence>
<feature type="region of interest" description="Disordered" evidence="1">
    <location>
        <begin position="88"/>
        <end position="120"/>
    </location>
</feature>
<feature type="region of interest" description="Disordered" evidence="1">
    <location>
        <begin position="50"/>
        <end position="74"/>
    </location>
</feature>
<feature type="compositionally biased region" description="Acidic residues" evidence="1">
    <location>
        <begin position="54"/>
        <end position="74"/>
    </location>
</feature>
<proteinExistence type="predicted"/>